<feature type="region of interest" description="Disordered" evidence="9">
    <location>
        <begin position="348"/>
        <end position="445"/>
    </location>
</feature>
<reference evidence="12" key="1">
    <citation type="journal article" date="2021" name="Sci. Adv.">
        <title>The American lobster genome reveals insights on longevity, neural, and immune adaptations.</title>
        <authorList>
            <person name="Polinski J.M."/>
            <person name="Zimin A.V."/>
            <person name="Clark K.F."/>
            <person name="Kohn A.B."/>
            <person name="Sadowski N."/>
            <person name="Timp W."/>
            <person name="Ptitsyn A."/>
            <person name="Khanna P."/>
            <person name="Romanova D.Y."/>
            <person name="Williams P."/>
            <person name="Greenwood S.J."/>
            <person name="Moroz L.L."/>
            <person name="Walt D.R."/>
            <person name="Bodnar A.G."/>
        </authorList>
    </citation>
    <scope>NUCLEOTIDE SEQUENCE</scope>
    <source>
        <strain evidence="12">GMGI-L3</strain>
    </source>
</reference>
<keyword evidence="5 10" id="KW-1133">Transmembrane helix</keyword>
<evidence type="ECO:0000313" key="13">
    <source>
        <dbReference type="Proteomes" id="UP000747542"/>
    </source>
</evidence>
<evidence type="ECO:0000256" key="1">
    <source>
        <dbReference type="ARBA" id="ARBA00004651"/>
    </source>
</evidence>
<keyword evidence="4 10" id="KW-0812">Transmembrane</keyword>
<dbReference type="SUPFAM" id="SSF53850">
    <property type="entry name" value="Periplasmic binding protein-like II"/>
    <property type="match status" value="1"/>
</dbReference>
<comment type="caution">
    <text evidence="12">The sequence shown here is derived from an EMBL/GenBank/DDBJ whole genome shotgun (WGS) entry which is preliminary data.</text>
</comment>
<proteinExistence type="inferred from homology"/>
<gene>
    <name evidence="12" type="primary">Glrk-L44</name>
    <name evidence="12" type="ORF">Hamer_G015109</name>
</gene>
<dbReference type="InterPro" id="IPR001320">
    <property type="entry name" value="Iontro_rcpt_C"/>
</dbReference>
<evidence type="ECO:0000256" key="5">
    <source>
        <dbReference type="ARBA" id="ARBA00022989"/>
    </source>
</evidence>
<evidence type="ECO:0000256" key="7">
    <source>
        <dbReference type="ARBA" id="ARBA00023170"/>
    </source>
</evidence>
<evidence type="ECO:0000256" key="2">
    <source>
        <dbReference type="ARBA" id="ARBA00008685"/>
    </source>
</evidence>
<dbReference type="Gene3D" id="1.10.287.70">
    <property type="match status" value="1"/>
</dbReference>
<dbReference type="PANTHER" id="PTHR42643">
    <property type="entry name" value="IONOTROPIC RECEPTOR 20A-RELATED"/>
    <property type="match status" value="1"/>
</dbReference>
<dbReference type="GO" id="GO:0015276">
    <property type="term" value="F:ligand-gated monoatomic ion channel activity"/>
    <property type="evidence" value="ECO:0007669"/>
    <property type="project" value="InterPro"/>
</dbReference>
<organism evidence="12 13">
    <name type="scientific">Homarus americanus</name>
    <name type="common">American lobster</name>
    <dbReference type="NCBI Taxonomy" id="6706"/>
    <lineage>
        <taxon>Eukaryota</taxon>
        <taxon>Metazoa</taxon>
        <taxon>Ecdysozoa</taxon>
        <taxon>Arthropoda</taxon>
        <taxon>Crustacea</taxon>
        <taxon>Multicrustacea</taxon>
        <taxon>Malacostraca</taxon>
        <taxon>Eumalacostraca</taxon>
        <taxon>Eucarida</taxon>
        <taxon>Decapoda</taxon>
        <taxon>Pleocyemata</taxon>
        <taxon>Astacidea</taxon>
        <taxon>Nephropoidea</taxon>
        <taxon>Nephropidae</taxon>
        <taxon>Homarus</taxon>
    </lineage>
</organism>
<evidence type="ECO:0000256" key="4">
    <source>
        <dbReference type="ARBA" id="ARBA00022692"/>
    </source>
</evidence>
<name>A0A8J5TIA6_HOMAM</name>
<dbReference type="PANTHER" id="PTHR42643:SF38">
    <property type="entry name" value="IONOTROPIC RECEPTOR 100A"/>
    <property type="match status" value="1"/>
</dbReference>
<dbReference type="AlphaFoldDB" id="A0A8J5TIA6"/>
<keyword evidence="3" id="KW-1003">Cell membrane</keyword>
<evidence type="ECO:0000259" key="11">
    <source>
        <dbReference type="Pfam" id="PF00060"/>
    </source>
</evidence>
<feature type="transmembrane region" description="Helical" evidence="10">
    <location>
        <begin position="1046"/>
        <end position="1070"/>
    </location>
</feature>
<dbReference type="Pfam" id="PF00060">
    <property type="entry name" value="Lig_chan"/>
    <property type="match status" value="1"/>
</dbReference>
<dbReference type="EMBL" id="JAHLQT010006356">
    <property type="protein sequence ID" value="KAG7174915.1"/>
    <property type="molecule type" value="Genomic_DNA"/>
</dbReference>
<feature type="transmembrane region" description="Helical" evidence="10">
    <location>
        <begin position="599"/>
        <end position="622"/>
    </location>
</feature>
<accession>A0A8J5TIA6</accession>
<evidence type="ECO:0000256" key="3">
    <source>
        <dbReference type="ARBA" id="ARBA00022475"/>
    </source>
</evidence>
<dbReference type="Proteomes" id="UP000747542">
    <property type="component" value="Unassembled WGS sequence"/>
</dbReference>
<evidence type="ECO:0000256" key="9">
    <source>
        <dbReference type="SAM" id="MobiDB-lite"/>
    </source>
</evidence>
<feature type="transmembrane region" description="Helical" evidence="10">
    <location>
        <begin position="660"/>
        <end position="682"/>
    </location>
</feature>
<keyword evidence="6 10" id="KW-0472">Membrane</keyword>
<evidence type="ECO:0000256" key="6">
    <source>
        <dbReference type="ARBA" id="ARBA00023136"/>
    </source>
</evidence>
<dbReference type="Gene3D" id="3.40.190.10">
    <property type="entry name" value="Periplasmic binding protein-like II"/>
    <property type="match status" value="1"/>
</dbReference>
<evidence type="ECO:0000256" key="10">
    <source>
        <dbReference type="SAM" id="Phobius"/>
    </source>
</evidence>
<comment type="subcellular location">
    <subcellularLocation>
        <location evidence="1">Cell membrane</location>
        <topology evidence="1">Multi-pass membrane protein</topology>
    </subcellularLocation>
</comment>
<dbReference type="GO" id="GO:0050906">
    <property type="term" value="P:detection of stimulus involved in sensory perception"/>
    <property type="evidence" value="ECO:0007669"/>
    <property type="project" value="UniProtKB-ARBA"/>
</dbReference>
<dbReference type="GO" id="GO:0005886">
    <property type="term" value="C:plasma membrane"/>
    <property type="evidence" value="ECO:0007669"/>
    <property type="project" value="UniProtKB-SubCell"/>
</dbReference>
<evidence type="ECO:0000313" key="12">
    <source>
        <dbReference type="EMBL" id="KAG7174915.1"/>
    </source>
</evidence>
<evidence type="ECO:0000256" key="8">
    <source>
        <dbReference type="ARBA" id="ARBA00023180"/>
    </source>
</evidence>
<dbReference type="InterPro" id="IPR052192">
    <property type="entry name" value="Insect_Ionotropic_Sensory_Rcpt"/>
</dbReference>
<sequence>MCRKRAITTVSHSRSWSVVQEGSSETHPYQKTHIVFLEGEEVSSTYYLRTLVLLPVLIKWKVLADEDSWRTYPHPIRNVNTLQTFIKKKLNEKNDQFVRDDEDFRGIIYNNRSQNAVTMLDPDPSSIKNTIIVTNEANSDEDAQIKEDECLDGWVTRPEKLGVRAGQILNHLGVPSFALVTQCEAGWVLVTTRLLLQEAGEKGVSSCLFDSVSSMKKAVMTSPYDARCFSRRQWTVVLLGGHTWASDLIHSTSNLRFYDQRVHWVVVGSAGVITSTLAQYHHTQRVTWLRWSSRARDWVVLVSKATAQGLVAREAGRWVESGQHTHFRVSRPLTPPFPTNFFHSPLRVVSRHPTDQTRKTTLNLETFKNKSQKNKKKLTKNQKNKKKRTKNQKNKKKRTKNQKNKKKRTKNQKNKKKRTKNQKNKKKRTKNQKNKNEKNQTKRSWKFPNRVICAMYRWGQELVIQSDQRVNRPFHPYLTAKLTPNSVGRCYYAKEDGRNITKCTGYVGEMLMLLTQDLNLTIVNSLVHSCGVSTANGTRVTVISYGEADIALGTCTITTDRLKVVDFTEFFAAIRSTIASAEPALVQSPFLIFNVLSSFTWMVVAVYVLVVTVVVWVVARILGSVDHHYASSVTHAFALIFKANLFQAHSHQPWSVSVRAVVAVSWVGVITVAGVYSGNLTAWLSLPRLSDMSLSSAVFLRSLYLFRLLAGLCRYEKPVDSLADLVTRPDLMPIVSLNDPNHQMFQGIRRRVTASGPLPSNWQNFLRNSDNKEELFSFLSEQVMQLVVKESKQLVVTDKKQVLTVPPGRTLPTWHHATTKRPTLAVHAADALECGHQRILIRTVDTDVVILAVALANERSEVLDKIWLTFGTGKNRRYIAAYQIAKALGPEKSRALPVFHAITGSDTNQTEGSLGVIRKRLVVWNNSSGTERMRAIIYQKHVAMNSDRSHISRATALNKVEGRLGFAPCRIHLGRQDVRQDFLGLMINKNSWFKEQMNERIRWLRSYGIIQYLYKQFNQPGCRVRKTGEQREFSNSLTLWQLEGVYWVWLVGAATSTFALLMELFLANYVDKCDHHH</sequence>
<feature type="compositionally biased region" description="Basic residues" evidence="9">
    <location>
        <begin position="370"/>
        <end position="433"/>
    </location>
</feature>
<keyword evidence="7 12" id="KW-0675">Receptor</keyword>
<keyword evidence="8" id="KW-0325">Glycoprotein</keyword>
<protein>
    <submittedName>
        <fullName evidence="12">Glutamate receptor-like 44</fullName>
    </submittedName>
</protein>
<feature type="domain" description="Ionotropic glutamate receptor C-terminal" evidence="11">
    <location>
        <begin position="600"/>
        <end position="1052"/>
    </location>
</feature>
<comment type="similarity">
    <text evidence="2">Belongs to the glutamate-gated ion channel (TC 1.A.10.1) family.</text>
</comment>
<keyword evidence="13" id="KW-1185">Reference proteome</keyword>